<proteinExistence type="predicted"/>
<keyword evidence="1" id="KW-0732">Signal</keyword>
<organism evidence="3">
    <name type="scientific">Leptosphaeria maculans (strain JN3 / isolate v23.1.3 / race Av1-4-5-6-7-8)</name>
    <name type="common">Blackleg fungus</name>
    <name type="synonym">Phoma lingam</name>
    <dbReference type="NCBI Taxonomy" id="985895"/>
    <lineage>
        <taxon>Eukaryota</taxon>
        <taxon>Fungi</taxon>
        <taxon>Dikarya</taxon>
        <taxon>Ascomycota</taxon>
        <taxon>Pezizomycotina</taxon>
        <taxon>Dothideomycetes</taxon>
        <taxon>Pleosporomycetidae</taxon>
        <taxon>Pleosporales</taxon>
        <taxon>Pleosporineae</taxon>
        <taxon>Leptosphaeriaceae</taxon>
        <taxon>Plenodomus</taxon>
        <taxon>Plenodomus lingam/Leptosphaeria maculans species complex</taxon>
    </lineage>
</organism>
<evidence type="ECO:0000313" key="2">
    <source>
        <dbReference type="EMBL" id="CBX94723.1"/>
    </source>
</evidence>
<dbReference type="HOGENOM" id="CLU_2441258_0_0_1"/>
<dbReference type="EMBL" id="FP929125">
    <property type="protein sequence ID" value="CBX94723.1"/>
    <property type="molecule type" value="Genomic_DNA"/>
</dbReference>
<evidence type="ECO:0000256" key="1">
    <source>
        <dbReference type="SAM" id="SignalP"/>
    </source>
</evidence>
<gene>
    <name evidence="2" type="ORF">LEMA_uP117260.1</name>
</gene>
<dbReference type="InParanoid" id="E4ZU13"/>
<feature type="chain" id="PRO_5003194808" evidence="1">
    <location>
        <begin position="20"/>
        <end position="90"/>
    </location>
</feature>
<evidence type="ECO:0000313" key="3">
    <source>
        <dbReference type="Proteomes" id="UP000002668"/>
    </source>
</evidence>
<name>E4ZU13_LEPMJ</name>
<dbReference type="Proteomes" id="UP000002668">
    <property type="component" value="Genome"/>
</dbReference>
<accession>E4ZU13</accession>
<feature type="signal peptide" evidence="1">
    <location>
        <begin position="1"/>
        <end position="19"/>
    </location>
</feature>
<protein>
    <submittedName>
        <fullName evidence="2">Predicted protein</fullName>
    </submittedName>
</protein>
<reference evidence="3" key="1">
    <citation type="journal article" date="2011" name="Nat. Commun.">
        <title>Effector diversification within compartments of the Leptosphaeria maculans genome affected by Repeat-Induced Point mutations.</title>
        <authorList>
            <person name="Rouxel T."/>
            <person name="Grandaubert J."/>
            <person name="Hane J.K."/>
            <person name="Hoede C."/>
            <person name="van de Wouw A.P."/>
            <person name="Couloux A."/>
            <person name="Dominguez V."/>
            <person name="Anthouard V."/>
            <person name="Bally P."/>
            <person name="Bourras S."/>
            <person name="Cozijnsen A.J."/>
            <person name="Ciuffetti L.M."/>
            <person name="Degrave A."/>
            <person name="Dilmaghani A."/>
            <person name="Duret L."/>
            <person name="Fudal I."/>
            <person name="Goodwin S.B."/>
            <person name="Gout L."/>
            <person name="Glaser N."/>
            <person name="Linglin J."/>
            <person name="Kema G.H.J."/>
            <person name="Lapalu N."/>
            <person name="Lawrence C.B."/>
            <person name="May K."/>
            <person name="Meyer M."/>
            <person name="Ollivier B."/>
            <person name="Poulain J."/>
            <person name="Schoch C.L."/>
            <person name="Simon A."/>
            <person name="Spatafora J.W."/>
            <person name="Stachowiak A."/>
            <person name="Turgeon B.G."/>
            <person name="Tyler B.M."/>
            <person name="Vincent D."/>
            <person name="Weissenbach J."/>
            <person name="Amselem J."/>
            <person name="Quesneville H."/>
            <person name="Oliver R.P."/>
            <person name="Wincker P."/>
            <person name="Balesdent M.-H."/>
            <person name="Howlett B.J."/>
        </authorList>
    </citation>
    <scope>NUCLEOTIDE SEQUENCE [LARGE SCALE GENOMIC DNA]</scope>
    <source>
        <strain evidence="3">JN3 / isolate v23.1.3 / race Av1-4-5-6-7-8</strain>
    </source>
</reference>
<dbReference type="AlphaFoldDB" id="E4ZU13"/>
<sequence length="90" mass="10179">MAFKSKLYALLLMVGVVTCTRFPLQDRQGQSQVPDYVLKYGEYLYILSSFLNPLPSPPLFPEGKLLSLISFNTPIINIYSDILMFTPTLS</sequence>
<dbReference type="VEuPathDB" id="FungiDB:LEMA_uP117260.1"/>
<keyword evidence="3" id="KW-1185">Reference proteome</keyword>